<name>A0A8J9T226_PHATR</name>
<feature type="compositionally biased region" description="Polar residues" evidence="2">
    <location>
        <begin position="132"/>
        <end position="146"/>
    </location>
</feature>
<evidence type="ECO:0000313" key="4">
    <source>
        <dbReference type="EMBL" id="CAG9282474.1"/>
    </source>
</evidence>
<accession>A0A8J9T226</accession>
<protein>
    <submittedName>
        <fullName evidence="4">Uncharacterized protein</fullName>
    </submittedName>
</protein>
<feature type="compositionally biased region" description="Basic and acidic residues" evidence="2">
    <location>
        <begin position="81"/>
        <end position="91"/>
    </location>
</feature>
<proteinExistence type="predicted"/>
<reference evidence="4" key="1">
    <citation type="submission" date="2022-02" db="EMBL/GenBank/DDBJ databases">
        <authorList>
            <person name="Giguere J D."/>
        </authorList>
    </citation>
    <scope>NUCLEOTIDE SEQUENCE</scope>
    <source>
        <strain evidence="4">CCAP 1055/1</strain>
    </source>
</reference>
<feature type="compositionally biased region" description="Low complexity" evidence="2">
    <location>
        <begin position="395"/>
        <end position="412"/>
    </location>
</feature>
<keyword evidence="1" id="KW-0802">TPR repeat</keyword>
<feature type="region of interest" description="Disordered" evidence="2">
    <location>
        <begin position="191"/>
        <end position="221"/>
    </location>
</feature>
<dbReference type="InterPro" id="IPR051966">
    <property type="entry name" value="RPAP3"/>
</dbReference>
<evidence type="ECO:0000256" key="1">
    <source>
        <dbReference type="ARBA" id="ARBA00022803"/>
    </source>
</evidence>
<keyword evidence="3" id="KW-0732">Signal</keyword>
<evidence type="ECO:0000256" key="3">
    <source>
        <dbReference type="SAM" id="SignalP"/>
    </source>
</evidence>
<dbReference type="SUPFAM" id="SSF48452">
    <property type="entry name" value="TPR-like"/>
    <property type="match status" value="1"/>
</dbReference>
<feature type="chain" id="PRO_5035477108" evidence="3">
    <location>
        <begin position="29"/>
        <end position="571"/>
    </location>
</feature>
<organism evidence="4">
    <name type="scientific">Phaeodactylum tricornutum</name>
    <name type="common">Diatom</name>
    <dbReference type="NCBI Taxonomy" id="2850"/>
    <lineage>
        <taxon>Eukaryota</taxon>
        <taxon>Sar</taxon>
        <taxon>Stramenopiles</taxon>
        <taxon>Ochrophyta</taxon>
        <taxon>Bacillariophyta</taxon>
        <taxon>Bacillariophyceae</taxon>
        <taxon>Bacillariophycidae</taxon>
        <taxon>Naviculales</taxon>
        <taxon>Phaeodactylaceae</taxon>
        <taxon>Phaeodactylum</taxon>
    </lineage>
</organism>
<dbReference type="Gene3D" id="1.25.40.10">
    <property type="entry name" value="Tetratricopeptide repeat domain"/>
    <property type="match status" value="1"/>
</dbReference>
<dbReference type="PANTHER" id="PTHR46423">
    <property type="entry name" value="RNA POLYMERASE II-ASSOCIATED PROTEIN 3"/>
    <property type="match status" value="1"/>
</dbReference>
<feature type="compositionally biased region" description="Basic and acidic residues" evidence="2">
    <location>
        <begin position="106"/>
        <end position="117"/>
    </location>
</feature>
<dbReference type="GO" id="GO:0101031">
    <property type="term" value="C:protein folding chaperone complex"/>
    <property type="evidence" value="ECO:0007669"/>
    <property type="project" value="TreeGrafter"/>
</dbReference>
<feature type="compositionally biased region" description="Acidic residues" evidence="2">
    <location>
        <begin position="205"/>
        <end position="220"/>
    </location>
</feature>
<dbReference type="Proteomes" id="UP000836788">
    <property type="component" value="Chromosome 17"/>
</dbReference>
<feature type="region of interest" description="Disordered" evidence="2">
    <location>
        <begin position="132"/>
        <end position="172"/>
    </location>
</feature>
<dbReference type="EMBL" id="OU594958">
    <property type="protein sequence ID" value="CAG9282474.1"/>
    <property type="molecule type" value="Genomic_DNA"/>
</dbReference>
<feature type="signal peptide" evidence="3">
    <location>
        <begin position="1"/>
        <end position="28"/>
    </location>
</feature>
<feature type="region of interest" description="Disordered" evidence="2">
    <location>
        <begin position="76"/>
        <end position="119"/>
    </location>
</feature>
<gene>
    <name evidence="4" type="ORF">PTTT1_LOCUS19751</name>
</gene>
<dbReference type="InterPro" id="IPR011990">
    <property type="entry name" value="TPR-like_helical_dom_sf"/>
</dbReference>
<sequence>MKRRKIFVTVCPVILLLVVVSSTSSVHAKRSKVTTSVSSISQTRRRDSLLLPFLILRRNPSVLGSFRESVDLSGVGLRGGSQEKQEHEEGRNLAASLENNKADPGIIEKDTAGKPEGNENIYDEALDTTLKANSNTTARNPRTVQESAVAVDGQNNANDDNVDSQGLEGNMDDAAKKNTAIPTNEHLSTLAQESAMRDSLQVSESDTESSERNEDEDEGGETATYLENVLNEATVYRQQGKHFHDEGHYENAANCFRVAGDLIHPTLQEFDDLMEEFATCRLHQALCHLKAEEYEAAKLACTHVLDDCSGDASVMAPALRARAFHRRAKAELGLGDSTLALQDARSAAFLGDRKAVALYGRLMRESSPMVGRSPSSPDIFTGSAMGDLSTSSSLLESLLSKPSSPSRGSSDPLGGGMFPASLLSGLGTAGPTDGGGLAKSVLSSLSKRLEDENTQETICRFLQNTSGPQLQQFAVMAGVPLQSTQATKIAAFCQGVTPKLIRRTVKSTKRIAYVVQLVRKSLQLLAKYRNVIIILCILAWVKSALLRPVPIDKKAARRAIEAAAKAATTAM</sequence>
<dbReference type="AlphaFoldDB" id="A0A8J9T226"/>
<dbReference type="PANTHER" id="PTHR46423:SF1">
    <property type="entry name" value="RNA POLYMERASE II-ASSOCIATED PROTEIN 3"/>
    <property type="match status" value="1"/>
</dbReference>
<feature type="region of interest" description="Disordered" evidence="2">
    <location>
        <begin position="395"/>
        <end position="414"/>
    </location>
</feature>
<evidence type="ECO:0000256" key="2">
    <source>
        <dbReference type="SAM" id="MobiDB-lite"/>
    </source>
</evidence>